<comment type="caution">
    <text evidence="11">The sequence shown here is derived from an EMBL/GenBank/DDBJ whole genome shotgun (WGS) entry which is preliminary data.</text>
</comment>
<keyword evidence="4 9" id="KW-1133">Transmembrane helix</keyword>
<feature type="transmembrane region" description="Helical" evidence="9">
    <location>
        <begin position="147"/>
        <end position="169"/>
    </location>
</feature>
<dbReference type="SUPFAM" id="SSF81321">
    <property type="entry name" value="Family A G protein-coupled receptor-like"/>
    <property type="match status" value="1"/>
</dbReference>
<dbReference type="InterPro" id="IPR050569">
    <property type="entry name" value="TAAR"/>
</dbReference>
<evidence type="ECO:0000256" key="1">
    <source>
        <dbReference type="ARBA" id="ARBA00004651"/>
    </source>
</evidence>
<evidence type="ECO:0000256" key="9">
    <source>
        <dbReference type="SAM" id="Phobius"/>
    </source>
</evidence>
<protein>
    <recommendedName>
        <fullName evidence="10">G-protein coupled receptors family 1 profile domain-containing protein</fullName>
    </recommendedName>
</protein>
<reference evidence="11 12" key="1">
    <citation type="submission" date="2019-01" db="EMBL/GenBank/DDBJ databases">
        <title>A draft genome assembly of the solar-powered sea slug Elysia chlorotica.</title>
        <authorList>
            <person name="Cai H."/>
            <person name="Li Q."/>
            <person name="Fang X."/>
            <person name="Li J."/>
            <person name="Curtis N.E."/>
            <person name="Altenburger A."/>
            <person name="Shibata T."/>
            <person name="Feng M."/>
            <person name="Maeda T."/>
            <person name="Schwartz J.A."/>
            <person name="Shigenobu S."/>
            <person name="Lundholm N."/>
            <person name="Nishiyama T."/>
            <person name="Yang H."/>
            <person name="Hasebe M."/>
            <person name="Li S."/>
            <person name="Pierce S.K."/>
            <person name="Wang J."/>
        </authorList>
    </citation>
    <scope>NUCLEOTIDE SEQUENCE [LARGE SCALE GENOMIC DNA]</scope>
    <source>
        <strain evidence="11">EC2010</strain>
        <tissue evidence="11">Whole organism of an adult</tissue>
    </source>
</reference>
<evidence type="ECO:0000256" key="5">
    <source>
        <dbReference type="ARBA" id="ARBA00023040"/>
    </source>
</evidence>
<dbReference type="Proteomes" id="UP000271974">
    <property type="component" value="Unassembled WGS sequence"/>
</dbReference>
<organism evidence="11 12">
    <name type="scientific">Elysia chlorotica</name>
    <name type="common">Eastern emerald elysia</name>
    <name type="synonym">Sea slug</name>
    <dbReference type="NCBI Taxonomy" id="188477"/>
    <lineage>
        <taxon>Eukaryota</taxon>
        <taxon>Metazoa</taxon>
        <taxon>Spiralia</taxon>
        <taxon>Lophotrochozoa</taxon>
        <taxon>Mollusca</taxon>
        <taxon>Gastropoda</taxon>
        <taxon>Heterobranchia</taxon>
        <taxon>Euthyneura</taxon>
        <taxon>Panpulmonata</taxon>
        <taxon>Sacoglossa</taxon>
        <taxon>Placobranchoidea</taxon>
        <taxon>Plakobranchidae</taxon>
        <taxon>Elysia</taxon>
    </lineage>
</organism>
<evidence type="ECO:0000256" key="4">
    <source>
        <dbReference type="ARBA" id="ARBA00022989"/>
    </source>
</evidence>
<evidence type="ECO:0000313" key="11">
    <source>
        <dbReference type="EMBL" id="RUS72205.1"/>
    </source>
</evidence>
<accession>A0A3S1AU71</accession>
<dbReference type="CDD" id="cd00637">
    <property type="entry name" value="7tm_classA_rhodopsin-like"/>
    <property type="match status" value="1"/>
</dbReference>
<feature type="transmembrane region" description="Helical" evidence="9">
    <location>
        <begin position="24"/>
        <end position="53"/>
    </location>
</feature>
<keyword evidence="5" id="KW-0297">G-protein coupled receptor</keyword>
<dbReference type="Pfam" id="PF00001">
    <property type="entry name" value="7tm_1"/>
    <property type="match status" value="1"/>
</dbReference>
<keyword evidence="6 9" id="KW-0472">Membrane</keyword>
<dbReference type="PANTHER" id="PTHR24249:SF411">
    <property type="entry name" value="G-PROTEIN COUPLED RECEPTORS FAMILY 1 PROFILE DOMAIN-CONTAINING PROTEIN"/>
    <property type="match status" value="1"/>
</dbReference>
<evidence type="ECO:0000256" key="2">
    <source>
        <dbReference type="ARBA" id="ARBA00022475"/>
    </source>
</evidence>
<feature type="domain" description="G-protein coupled receptors family 1 profile" evidence="10">
    <location>
        <begin position="44"/>
        <end position="216"/>
    </location>
</feature>
<dbReference type="InterPro" id="IPR017452">
    <property type="entry name" value="GPCR_Rhodpsn_7TM"/>
</dbReference>
<feature type="transmembrane region" description="Helical" evidence="9">
    <location>
        <begin position="65"/>
        <end position="86"/>
    </location>
</feature>
<dbReference type="AlphaFoldDB" id="A0A3S1AU71"/>
<evidence type="ECO:0000313" key="12">
    <source>
        <dbReference type="Proteomes" id="UP000271974"/>
    </source>
</evidence>
<keyword evidence="12" id="KW-1185">Reference proteome</keyword>
<name>A0A3S1AU71_ELYCH</name>
<evidence type="ECO:0000256" key="8">
    <source>
        <dbReference type="ARBA" id="ARBA00023224"/>
    </source>
</evidence>
<evidence type="ECO:0000259" key="10">
    <source>
        <dbReference type="PROSITE" id="PS50262"/>
    </source>
</evidence>
<dbReference type="EMBL" id="RQTK01001098">
    <property type="protein sequence ID" value="RUS72205.1"/>
    <property type="molecule type" value="Genomic_DNA"/>
</dbReference>
<sequence length="216" mass="24020">MDLGNQTIVWPLVEPLVSLAALDMFLLVNDVGLCSTLSLFGIFTNLANIIVFIKMGFSETSNMNFLALSVFDLLVSVTALFSKLIYSSLLRGVDMGDTLSLVSGVISFTMFVVIGGSAMVTALISTERCLCIVFPLQMKRIITQSRVLCLLLLIVIYHAVFIILLFVGIRIPDNELILQLGVHYFSLMSSRYKKVFCYLFSLRKKSGKEKPNRQAV</sequence>
<keyword evidence="2" id="KW-1003">Cell membrane</keyword>
<dbReference type="InterPro" id="IPR000276">
    <property type="entry name" value="GPCR_Rhodpsn"/>
</dbReference>
<keyword evidence="3 9" id="KW-0812">Transmembrane</keyword>
<keyword evidence="7" id="KW-0675">Receptor</keyword>
<gene>
    <name evidence="11" type="ORF">EGW08_020032</name>
</gene>
<evidence type="ECO:0000256" key="6">
    <source>
        <dbReference type="ARBA" id="ARBA00023136"/>
    </source>
</evidence>
<evidence type="ECO:0000256" key="7">
    <source>
        <dbReference type="ARBA" id="ARBA00023170"/>
    </source>
</evidence>
<dbReference type="Gene3D" id="1.20.1070.10">
    <property type="entry name" value="Rhodopsin 7-helix transmembrane proteins"/>
    <property type="match status" value="1"/>
</dbReference>
<evidence type="ECO:0000256" key="3">
    <source>
        <dbReference type="ARBA" id="ARBA00022692"/>
    </source>
</evidence>
<dbReference type="OrthoDB" id="6080945at2759"/>
<feature type="transmembrane region" description="Helical" evidence="9">
    <location>
        <begin position="106"/>
        <end position="126"/>
    </location>
</feature>
<comment type="subcellular location">
    <subcellularLocation>
        <location evidence="1">Cell membrane</location>
        <topology evidence="1">Multi-pass membrane protein</topology>
    </subcellularLocation>
</comment>
<dbReference type="STRING" id="188477.A0A3S1AU71"/>
<dbReference type="PANTHER" id="PTHR24249">
    <property type="entry name" value="HISTAMINE RECEPTOR-RELATED G-PROTEIN COUPLED RECEPTOR"/>
    <property type="match status" value="1"/>
</dbReference>
<dbReference type="GO" id="GO:0005886">
    <property type="term" value="C:plasma membrane"/>
    <property type="evidence" value="ECO:0007669"/>
    <property type="project" value="UniProtKB-SubCell"/>
</dbReference>
<dbReference type="PROSITE" id="PS50262">
    <property type="entry name" value="G_PROTEIN_RECEP_F1_2"/>
    <property type="match status" value="1"/>
</dbReference>
<keyword evidence="8" id="KW-0807">Transducer</keyword>
<proteinExistence type="predicted"/>
<dbReference type="GO" id="GO:0004930">
    <property type="term" value="F:G protein-coupled receptor activity"/>
    <property type="evidence" value="ECO:0007669"/>
    <property type="project" value="UniProtKB-KW"/>
</dbReference>